<dbReference type="EMBL" id="CP108188">
    <property type="protein sequence ID" value="WTR73634.1"/>
    <property type="molecule type" value="Genomic_DNA"/>
</dbReference>
<evidence type="ECO:0000259" key="2">
    <source>
        <dbReference type="Pfam" id="PF03771"/>
    </source>
</evidence>
<protein>
    <submittedName>
        <fullName evidence="3">DUF317 domain-containing protein</fullName>
    </submittedName>
</protein>
<organism evidence="3 4">
    <name type="scientific">Streptomyces zaomyceticus</name>
    <dbReference type="NCBI Taxonomy" id="68286"/>
    <lineage>
        <taxon>Bacteria</taxon>
        <taxon>Bacillati</taxon>
        <taxon>Actinomycetota</taxon>
        <taxon>Actinomycetes</taxon>
        <taxon>Kitasatosporales</taxon>
        <taxon>Streptomycetaceae</taxon>
        <taxon>Streptomyces</taxon>
    </lineage>
</organism>
<keyword evidence="4" id="KW-1185">Reference proteome</keyword>
<dbReference type="RefSeq" id="WP_406336416.1">
    <property type="nucleotide sequence ID" value="NZ_CP108188.1"/>
</dbReference>
<evidence type="ECO:0000313" key="4">
    <source>
        <dbReference type="Proteomes" id="UP001622594"/>
    </source>
</evidence>
<dbReference type="InterPro" id="IPR005523">
    <property type="entry name" value="DUF317_SPDY"/>
</dbReference>
<reference evidence="3 4" key="1">
    <citation type="submission" date="2022-10" db="EMBL/GenBank/DDBJ databases">
        <title>The complete genomes of actinobacterial strains from the NBC collection.</title>
        <authorList>
            <person name="Joergensen T.S."/>
            <person name="Alvarez Arevalo M."/>
            <person name="Sterndorff E.B."/>
            <person name="Faurdal D."/>
            <person name="Vuksanovic O."/>
            <person name="Mourched A.-S."/>
            <person name="Charusanti P."/>
            <person name="Shaw S."/>
            <person name="Blin K."/>
            <person name="Weber T."/>
        </authorList>
    </citation>
    <scope>NUCLEOTIDE SEQUENCE [LARGE SCALE GENOMIC DNA]</scope>
    <source>
        <strain evidence="3 4">NBC_00123</strain>
    </source>
</reference>
<feature type="domain" description="DUF317" evidence="2">
    <location>
        <begin position="52"/>
        <end position="108"/>
    </location>
</feature>
<accession>A0ABZ1LGS5</accession>
<proteinExistence type="predicted"/>
<feature type="compositionally biased region" description="Polar residues" evidence="1">
    <location>
        <begin position="279"/>
        <end position="288"/>
    </location>
</feature>
<evidence type="ECO:0000313" key="3">
    <source>
        <dbReference type="EMBL" id="WTR73634.1"/>
    </source>
</evidence>
<sequence length="312" mass="33419">MSALPDPSRHEEVLVSPMYLAGSNGTGDAGFAPVVHWPHHYLDDGPCQLLVTSPDQRIRIGWSGDDFELWRITAAEEAVGTPRWTATFNHVTPAEIVAGLTTALARDYAESDPYENNGRFLADPSSYWSDAVQPLLDAGWRRGAARYGTVEITAPDGLAGVEIDTLRGGRDAEAVMLWAGPRGWGTRAEAVFTARTPSHLIAATAAVMASSAPVVRERHMIHREMEPLVTLSPVGPAADPRGSRSPTPLDVRRTAVTEAVRRAVRAPRTAADLRVMAAQSRTTSSAQKRSSTLAPAAAARPPAASSAPRHSR</sequence>
<dbReference type="Pfam" id="PF03771">
    <property type="entry name" value="SPDY"/>
    <property type="match status" value="1"/>
</dbReference>
<gene>
    <name evidence="3" type="ORF">OG814_32260</name>
</gene>
<feature type="region of interest" description="Disordered" evidence="1">
    <location>
        <begin position="271"/>
        <end position="312"/>
    </location>
</feature>
<dbReference type="Proteomes" id="UP001622594">
    <property type="component" value="Chromosome"/>
</dbReference>
<feature type="region of interest" description="Disordered" evidence="1">
    <location>
        <begin position="231"/>
        <end position="251"/>
    </location>
</feature>
<evidence type="ECO:0000256" key="1">
    <source>
        <dbReference type="SAM" id="MobiDB-lite"/>
    </source>
</evidence>
<name>A0ABZ1LGS5_9ACTN</name>
<feature type="compositionally biased region" description="Low complexity" evidence="1">
    <location>
        <begin position="289"/>
        <end position="312"/>
    </location>
</feature>